<dbReference type="PANTHER" id="PTHR35871">
    <property type="entry name" value="EXPRESSED PROTEIN"/>
    <property type="match status" value="1"/>
</dbReference>
<evidence type="ECO:0000256" key="1">
    <source>
        <dbReference type="SAM" id="MobiDB-lite"/>
    </source>
</evidence>
<dbReference type="PANTHER" id="PTHR35871:SF1">
    <property type="entry name" value="CXC1-LIKE CYSTEINE CLUSTER ASSOCIATED WITH KDZ TRANSPOSASES DOMAIN-CONTAINING PROTEIN"/>
    <property type="match status" value="1"/>
</dbReference>
<dbReference type="Proteomes" id="UP001221757">
    <property type="component" value="Unassembled WGS sequence"/>
</dbReference>
<feature type="region of interest" description="Disordered" evidence="1">
    <location>
        <begin position="169"/>
        <end position="196"/>
    </location>
</feature>
<evidence type="ECO:0000313" key="3">
    <source>
        <dbReference type="Proteomes" id="UP001221757"/>
    </source>
</evidence>
<sequence>MGRRTKVPGHLAAKAALARASRHPSSATTPHFTNPSESQHALKADSLSDLGPVDEPKNWEPNPEISGGGQDHEYPGSEPVSGEECSWNGTVNHAAMSDSESDWKSAPDGDSDSDSDLSELEGTDLINSLENELEQEIAALAFMTPYQELTQPISSKDWKKAERNRALGYSGLSDRVIRRKKQEKRENATKKEESLKSAAGMKFVSYFTKISLPAAQEHSRSPSPSPPSSPEPFRNNPVFTGYISDLPSDEPDASSDEADDEGDKPPPTKRVRRKLDVPARTARILAQEERKKEKESGLRDIEKLIGSKRTEFDAGANSLQAHRARSIQSVLHMLRSFVRSNKWAMDPNKLAEFSKNNLVSSAASKYLKHVVNIEMPKGLKKYMDLELFPRLHLKPGRGISLPTAIRWLHREGFRYTEHKKALYYDGHDRPDVVDYRQTKFLPQMEVYRRRLVEYTVGDVDVQMQKPRGNYVERELVLGAHDEMTAQANDGKKKSWILDGEHALKKKGVGRGMHQSDVILSTVGWLSEASQSMEYGKNYEGYWTGEMFVKQIVDKIIPAFECAHGPGYQLLLMVDNSQGHAAYALDALLPQRMNMNPGGKQAIMRPGWFIKDGEKVSQVMVFPADHPKYPGQAKGMKQVLAERGLFRPKLLMQCPSPKNDVTFPWRIMASASDGKVQFRNRFEPEPN</sequence>
<feature type="region of interest" description="Disordered" evidence="1">
    <location>
        <begin position="1"/>
        <end position="122"/>
    </location>
</feature>
<name>A0AAD7FD43_MYCRO</name>
<protein>
    <recommendedName>
        <fullName evidence="4">DDE-1 domain-containing protein</fullName>
    </recommendedName>
</protein>
<gene>
    <name evidence="2" type="ORF">B0H17DRAFT_1152613</name>
</gene>
<evidence type="ECO:0000313" key="2">
    <source>
        <dbReference type="EMBL" id="KAJ7616728.1"/>
    </source>
</evidence>
<feature type="compositionally biased region" description="Acidic residues" evidence="1">
    <location>
        <begin position="109"/>
        <end position="122"/>
    </location>
</feature>
<dbReference type="EMBL" id="JARKIE010000797">
    <property type="protein sequence ID" value="KAJ7616728.1"/>
    <property type="molecule type" value="Genomic_DNA"/>
</dbReference>
<evidence type="ECO:0008006" key="4">
    <source>
        <dbReference type="Google" id="ProtNLM"/>
    </source>
</evidence>
<feature type="region of interest" description="Disordered" evidence="1">
    <location>
        <begin position="214"/>
        <end position="278"/>
    </location>
</feature>
<dbReference type="AlphaFoldDB" id="A0AAD7FD43"/>
<organism evidence="2 3">
    <name type="scientific">Mycena rosella</name>
    <name type="common">Pink bonnet</name>
    <name type="synonym">Agaricus rosellus</name>
    <dbReference type="NCBI Taxonomy" id="1033263"/>
    <lineage>
        <taxon>Eukaryota</taxon>
        <taxon>Fungi</taxon>
        <taxon>Dikarya</taxon>
        <taxon>Basidiomycota</taxon>
        <taxon>Agaricomycotina</taxon>
        <taxon>Agaricomycetes</taxon>
        <taxon>Agaricomycetidae</taxon>
        <taxon>Agaricales</taxon>
        <taxon>Marasmiineae</taxon>
        <taxon>Mycenaceae</taxon>
        <taxon>Mycena</taxon>
    </lineage>
</organism>
<feature type="compositionally biased region" description="Polar residues" evidence="1">
    <location>
        <begin position="23"/>
        <end position="39"/>
    </location>
</feature>
<proteinExistence type="predicted"/>
<comment type="caution">
    <text evidence="2">The sequence shown here is derived from an EMBL/GenBank/DDBJ whole genome shotgun (WGS) entry which is preliminary data.</text>
</comment>
<reference evidence="2" key="1">
    <citation type="submission" date="2023-03" db="EMBL/GenBank/DDBJ databases">
        <title>Massive genome expansion in bonnet fungi (Mycena s.s.) driven by repeated elements and novel gene families across ecological guilds.</title>
        <authorList>
            <consortium name="Lawrence Berkeley National Laboratory"/>
            <person name="Harder C.B."/>
            <person name="Miyauchi S."/>
            <person name="Viragh M."/>
            <person name="Kuo A."/>
            <person name="Thoen E."/>
            <person name="Andreopoulos B."/>
            <person name="Lu D."/>
            <person name="Skrede I."/>
            <person name="Drula E."/>
            <person name="Henrissat B."/>
            <person name="Morin E."/>
            <person name="Kohler A."/>
            <person name="Barry K."/>
            <person name="LaButti K."/>
            <person name="Morin E."/>
            <person name="Salamov A."/>
            <person name="Lipzen A."/>
            <person name="Mereny Z."/>
            <person name="Hegedus B."/>
            <person name="Baldrian P."/>
            <person name="Stursova M."/>
            <person name="Weitz H."/>
            <person name="Taylor A."/>
            <person name="Grigoriev I.V."/>
            <person name="Nagy L.G."/>
            <person name="Martin F."/>
            <person name="Kauserud H."/>
        </authorList>
    </citation>
    <scope>NUCLEOTIDE SEQUENCE</scope>
    <source>
        <strain evidence="2">CBHHK067</strain>
    </source>
</reference>
<feature type="compositionally biased region" description="Basic and acidic residues" evidence="1">
    <location>
        <begin position="183"/>
        <end position="195"/>
    </location>
</feature>
<keyword evidence="3" id="KW-1185">Reference proteome</keyword>
<feature type="compositionally biased region" description="Acidic residues" evidence="1">
    <location>
        <begin position="247"/>
        <end position="262"/>
    </location>
</feature>
<accession>A0AAD7FD43</accession>